<evidence type="ECO:0000259" key="9">
    <source>
        <dbReference type="Pfam" id="PF06144"/>
    </source>
</evidence>
<name>A0A9D1E475_9BACT</name>
<gene>
    <name evidence="11" type="primary">holA</name>
    <name evidence="11" type="ORF">IAC95_02755</name>
</gene>
<dbReference type="Pfam" id="PF21694">
    <property type="entry name" value="DNA_pol3_delta_C"/>
    <property type="match status" value="1"/>
</dbReference>
<dbReference type="AlphaFoldDB" id="A0A9D1E475"/>
<evidence type="ECO:0000256" key="6">
    <source>
        <dbReference type="ARBA" id="ARBA00022932"/>
    </source>
</evidence>
<proteinExistence type="inferred from homology"/>
<keyword evidence="5" id="KW-0235">DNA replication</keyword>
<evidence type="ECO:0000259" key="10">
    <source>
        <dbReference type="Pfam" id="PF21694"/>
    </source>
</evidence>
<comment type="caution">
    <text evidence="11">The sequence shown here is derived from an EMBL/GenBank/DDBJ whole genome shotgun (WGS) entry which is preliminary data.</text>
</comment>
<dbReference type="Gene3D" id="1.10.8.60">
    <property type="match status" value="1"/>
</dbReference>
<keyword evidence="6" id="KW-0239">DNA-directed DNA polymerase</keyword>
<evidence type="ECO:0000313" key="12">
    <source>
        <dbReference type="Proteomes" id="UP000824200"/>
    </source>
</evidence>
<evidence type="ECO:0000256" key="5">
    <source>
        <dbReference type="ARBA" id="ARBA00022705"/>
    </source>
</evidence>
<comment type="similarity">
    <text evidence="7">Belongs to the DNA polymerase HolA subunit family.</text>
</comment>
<dbReference type="PANTHER" id="PTHR34388">
    <property type="entry name" value="DNA POLYMERASE III SUBUNIT DELTA"/>
    <property type="match status" value="1"/>
</dbReference>
<feature type="domain" description="DNA polymerase III delta N-terminal" evidence="9">
    <location>
        <begin position="21"/>
        <end position="116"/>
    </location>
</feature>
<dbReference type="InterPro" id="IPR008921">
    <property type="entry name" value="DNA_pol3_clamp-load_cplx_C"/>
</dbReference>
<evidence type="ECO:0000256" key="2">
    <source>
        <dbReference type="ARBA" id="ARBA00017703"/>
    </source>
</evidence>
<dbReference type="Proteomes" id="UP000824200">
    <property type="component" value="Unassembled WGS sequence"/>
</dbReference>
<dbReference type="Gene3D" id="1.20.272.10">
    <property type="match status" value="1"/>
</dbReference>
<dbReference type="EC" id="2.7.7.7" evidence="1"/>
<dbReference type="Gene3D" id="3.40.50.300">
    <property type="entry name" value="P-loop containing nucleotide triphosphate hydrolases"/>
    <property type="match status" value="1"/>
</dbReference>
<sequence>MELTFLNLKENLAKTFFPALCLFGTDRWLLRKSVDIVCDACHVTDKNYGVDRLEAPSYAQLERSCCTPSMFSPVKVVVCSEFVFPQGRQMQETVSSLSSLVKNCDGSFCLVFIAEKFSPYDKVEGIVGVDCKKLDTSMVAKWIVAFAKRQGVSVDNICARRLADYCLNDMTRVEEETQKLIDYGEITLNSIEAMVSKDTEYKVFQLSNAVSQSSADAALKMYDALIASGEEARGLFGLLYNFYRRAYYTKISSCSDEQLCNYFAVKPYALVKVREVAQKYKPMQLKKILDIFAEADVSLKSFADENEVMKTIIFKISALRG</sequence>
<dbReference type="InterPro" id="IPR027417">
    <property type="entry name" value="P-loop_NTPase"/>
</dbReference>
<dbReference type="NCBIfam" id="TIGR01128">
    <property type="entry name" value="holA"/>
    <property type="match status" value="1"/>
</dbReference>
<dbReference type="InterPro" id="IPR005790">
    <property type="entry name" value="DNA_polIII_delta"/>
</dbReference>
<evidence type="ECO:0000256" key="7">
    <source>
        <dbReference type="ARBA" id="ARBA00034754"/>
    </source>
</evidence>
<evidence type="ECO:0000256" key="1">
    <source>
        <dbReference type="ARBA" id="ARBA00012417"/>
    </source>
</evidence>
<organism evidence="11 12">
    <name type="scientific">Candidatus Fimimonas gallinarum</name>
    <dbReference type="NCBI Taxonomy" id="2840821"/>
    <lineage>
        <taxon>Bacteria</taxon>
        <taxon>Pseudomonadati</taxon>
        <taxon>Myxococcota</taxon>
        <taxon>Myxococcia</taxon>
        <taxon>Myxococcales</taxon>
        <taxon>Cystobacterineae</taxon>
        <taxon>Myxococcaceae</taxon>
        <taxon>Myxococcaceae incertae sedis</taxon>
        <taxon>Candidatus Fimimonas</taxon>
    </lineage>
</organism>
<reference evidence="11" key="1">
    <citation type="submission" date="2020-10" db="EMBL/GenBank/DDBJ databases">
        <authorList>
            <person name="Gilroy R."/>
        </authorList>
    </citation>
    <scope>NUCLEOTIDE SEQUENCE</scope>
    <source>
        <strain evidence="11">CHK121-14286</strain>
    </source>
</reference>
<dbReference type="GO" id="GO:0009360">
    <property type="term" value="C:DNA polymerase III complex"/>
    <property type="evidence" value="ECO:0007669"/>
    <property type="project" value="InterPro"/>
</dbReference>
<accession>A0A9D1E475</accession>
<feature type="domain" description="DNA polymerase III delta subunit-like C-terminal" evidence="10">
    <location>
        <begin position="201"/>
        <end position="308"/>
    </location>
</feature>
<keyword evidence="3 11" id="KW-0808">Transferase</keyword>
<protein>
    <recommendedName>
        <fullName evidence="2">DNA polymerase III subunit delta</fullName>
        <ecNumber evidence="1">2.7.7.7</ecNumber>
    </recommendedName>
</protein>
<dbReference type="GO" id="GO:0003887">
    <property type="term" value="F:DNA-directed DNA polymerase activity"/>
    <property type="evidence" value="ECO:0007669"/>
    <property type="project" value="UniProtKB-KW"/>
</dbReference>
<dbReference type="EMBL" id="DVHL01000023">
    <property type="protein sequence ID" value="HIR65789.1"/>
    <property type="molecule type" value="Genomic_DNA"/>
</dbReference>
<dbReference type="Pfam" id="PF06144">
    <property type="entry name" value="DNA_pol3_delta"/>
    <property type="match status" value="1"/>
</dbReference>
<evidence type="ECO:0000256" key="3">
    <source>
        <dbReference type="ARBA" id="ARBA00022679"/>
    </source>
</evidence>
<comment type="catalytic activity">
    <reaction evidence="8">
        <text>DNA(n) + a 2'-deoxyribonucleoside 5'-triphosphate = DNA(n+1) + diphosphate</text>
        <dbReference type="Rhea" id="RHEA:22508"/>
        <dbReference type="Rhea" id="RHEA-COMP:17339"/>
        <dbReference type="Rhea" id="RHEA-COMP:17340"/>
        <dbReference type="ChEBI" id="CHEBI:33019"/>
        <dbReference type="ChEBI" id="CHEBI:61560"/>
        <dbReference type="ChEBI" id="CHEBI:173112"/>
        <dbReference type="EC" id="2.7.7.7"/>
    </reaction>
</comment>
<dbReference type="PANTHER" id="PTHR34388:SF1">
    <property type="entry name" value="DNA POLYMERASE III SUBUNIT DELTA"/>
    <property type="match status" value="1"/>
</dbReference>
<evidence type="ECO:0000256" key="8">
    <source>
        <dbReference type="ARBA" id="ARBA00049244"/>
    </source>
</evidence>
<dbReference type="GO" id="GO:0003677">
    <property type="term" value="F:DNA binding"/>
    <property type="evidence" value="ECO:0007669"/>
    <property type="project" value="InterPro"/>
</dbReference>
<keyword evidence="4 11" id="KW-0548">Nucleotidyltransferase</keyword>
<evidence type="ECO:0000256" key="4">
    <source>
        <dbReference type="ARBA" id="ARBA00022695"/>
    </source>
</evidence>
<dbReference type="SUPFAM" id="SSF48019">
    <property type="entry name" value="post-AAA+ oligomerization domain-like"/>
    <property type="match status" value="1"/>
</dbReference>
<dbReference type="GO" id="GO:0006261">
    <property type="term" value="P:DNA-templated DNA replication"/>
    <property type="evidence" value="ECO:0007669"/>
    <property type="project" value="TreeGrafter"/>
</dbReference>
<reference evidence="11" key="2">
    <citation type="journal article" date="2021" name="PeerJ">
        <title>Extensive microbial diversity within the chicken gut microbiome revealed by metagenomics and culture.</title>
        <authorList>
            <person name="Gilroy R."/>
            <person name="Ravi A."/>
            <person name="Getino M."/>
            <person name="Pursley I."/>
            <person name="Horton D.L."/>
            <person name="Alikhan N.F."/>
            <person name="Baker D."/>
            <person name="Gharbi K."/>
            <person name="Hall N."/>
            <person name="Watson M."/>
            <person name="Adriaenssens E.M."/>
            <person name="Foster-Nyarko E."/>
            <person name="Jarju S."/>
            <person name="Secka A."/>
            <person name="Antonio M."/>
            <person name="Oren A."/>
            <person name="Chaudhuri R.R."/>
            <person name="La Ragione R."/>
            <person name="Hildebrand F."/>
            <person name="Pallen M.J."/>
        </authorList>
    </citation>
    <scope>NUCLEOTIDE SEQUENCE</scope>
    <source>
        <strain evidence="11">CHK121-14286</strain>
    </source>
</reference>
<dbReference type="InterPro" id="IPR048466">
    <property type="entry name" value="DNA_pol3_delta-like_C"/>
</dbReference>
<dbReference type="InterPro" id="IPR010372">
    <property type="entry name" value="DNA_pol3_delta_N"/>
</dbReference>
<evidence type="ECO:0000313" key="11">
    <source>
        <dbReference type="EMBL" id="HIR65789.1"/>
    </source>
</evidence>